<evidence type="ECO:0000256" key="3">
    <source>
        <dbReference type="ARBA" id="ARBA00022475"/>
    </source>
</evidence>
<comment type="caution">
    <text evidence="10">The sequence shown here is derived from an EMBL/GenBank/DDBJ whole genome shotgun (WGS) entry which is preliminary data.</text>
</comment>
<evidence type="ECO:0000313" key="11">
    <source>
        <dbReference type="Proteomes" id="UP000295718"/>
    </source>
</evidence>
<dbReference type="SUPFAM" id="SSF161098">
    <property type="entry name" value="MetI-like"/>
    <property type="match status" value="1"/>
</dbReference>
<comment type="subcellular location">
    <subcellularLocation>
        <location evidence="1 8">Cell membrane</location>
        <topology evidence="1 8">Multi-pass membrane protein</topology>
    </subcellularLocation>
</comment>
<comment type="similarity">
    <text evidence="8">Belongs to the binding-protein-dependent transport system permease family.</text>
</comment>
<gene>
    <name evidence="10" type="ORF">EDD76_1017</name>
</gene>
<keyword evidence="5" id="KW-0029">Amino-acid transport</keyword>
<dbReference type="PANTHER" id="PTHR30614">
    <property type="entry name" value="MEMBRANE COMPONENT OF AMINO ACID ABC TRANSPORTER"/>
    <property type="match status" value="1"/>
</dbReference>
<dbReference type="RefSeq" id="WP_035315723.1">
    <property type="nucleotide sequence ID" value="NZ_JPNB01000002.1"/>
</dbReference>
<feature type="transmembrane region" description="Helical" evidence="8">
    <location>
        <begin position="59"/>
        <end position="79"/>
    </location>
</feature>
<keyword evidence="3" id="KW-1003">Cell membrane</keyword>
<dbReference type="EMBL" id="SLUO01000001">
    <property type="protein sequence ID" value="TCL60910.1"/>
    <property type="molecule type" value="Genomic_DNA"/>
</dbReference>
<proteinExistence type="inferred from homology"/>
<dbReference type="AlphaFoldDB" id="A0A4R1R606"/>
<dbReference type="GO" id="GO:0022857">
    <property type="term" value="F:transmembrane transporter activity"/>
    <property type="evidence" value="ECO:0007669"/>
    <property type="project" value="InterPro"/>
</dbReference>
<accession>A0A4R1R606</accession>
<organism evidence="10 11">
    <name type="scientific">Kineothrix alysoides</name>
    <dbReference type="NCBI Taxonomy" id="1469948"/>
    <lineage>
        <taxon>Bacteria</taxon>
        <taxon>Bacillati</taxon>
        <taxon>Bacillota</taxon>
        <taxon>Clostridia</taxon>
        <taxon>Lachnospirales</taxon>
        <taxon>Lachnospiraceae</taxon>
        <taxon>Kineothrix</taxon>
    </lineage>
</organism>
<evidence type="ECO:0000256" key="7">
    <source>
        <dbReference type="ARBA" id="ARBA00023136"/>
    </source>
</evidence>
<evidence type="ECO:0000256" key="6">
    <source>
        <dbReference type="ARBA" id="ARBA00022989"/>
    </source>
</evidence>
<feature type="transmembrane region" description="Helical" evidence="8">
    <location>
        <begin position="27"/>
        <end position="47"/>
    </location>
</feature>
<evidence type="ECO:0000256" key="1">
    <source>
        <dbReference type="ARBA" id="ARBA00004651"/>
    </source>
</evidence>
<dbReference type="NCBIfam" id="TIGR01726">
    <property type="entry name" value="HEQRo_perm_3TM"/>
    <property type="match status" value="1"/>
</dbReference>
<evidence type="ECO:0000256" key="4">
    <source>
        <dbReference type="ARBA" id="ARBA00022692"/>
    </source>
</evidence>
<keyword evidence="4 8" id="KW-0812">Transmembrane</keyword>
<dbReference type="Pfam" id="PF00528">
    <property type="entry name" value="BPD_transp_1"/>
    <property type="match status" value="1"/>
</dbReference>
<name>A0A4R1R606_9FIRM</name>
<dbReference type="STRING" id="1469948.GCA_000732725_02762"/>
<evidence type="ECO:0000256" key="8">
    <source>
        <dbReference type="RuleBase" id="RU363032"/>
    </source>
</evidence>
<dbReference type="Gene3D" id="1.10.3720.10">
    <property type="entry name" value="MetI-like"/>
    <property type="match status" value="1"/>
</dbReference>
<sequence>MENTYDLSTVPSYIPKILKALPVTAEILIFSLLFGLLLGALVTMGALGKNKMVRIISNGYISFMRGIPTLVLIFLLYLGLPQLMVGIGIDLSAITKTKYIIACLSLGSSANMAEMMRASYLAVDKGQREAAYSVGMKGFTAFRRIILPQAVGIAIPTLGNNIIMLFKETSLAFTVGVIDLLGKARAISSASYGTNRLEVYIATGIVFWIICILMEYISKAVEKVYTKGRKQATS</sequence>
<keyword evidence="11" id="KW-1185">Reference proteome</keyword>
<dbReference type="InterPro" id="IPR035906">
    <property type="entry name" value="MetI-like_sf"/>
</dbReference>
<protein>
    <submittedName>
        <fullName evidence="10">L-cystine transport system permease protein</fullName>
    </submittedName>
</protein>
<dbReference type="InterPro" id="IPR000515">
    <property type="entry name" value="MetI-like"/>
</dbReference>
<dbReference type="GO" id="GO:0043190">
    <property type="term" value="C:ATP-binding cassette (ABC) transporter complex"/>
    <property type="evidence" value="ECO:0007669"/>
    <property type="project" value="InterPro"/>
</dbReference>
<dbReference type="PROSITE" id="PS50928">
    <property type="entry name" value="ABC_TM1"/>
    <property type="match status" value="1"/>
</dbReference>
<feature type="transmembrane region" description="Helical" evidence="8">
    <location>
        <begin position="144"/>
        <end position="166"/>
    </location>
</feature>
<dbReference type="GO" id="GO:0006865">
    <property type="term" value="P:amino acid transport"/>
    <property type="evidence" value="ECO:0007669"/>
    <property type="project" value="UniProtKB-KW"/>
</dbReference>
<dbReference type="Proteomes" id="UP000295718">
    <property type="component" value="Unassembled WGS sequence"/>
</dbReference>
<dbReference type="PANTHER" id="PTHR30614:SF0">
    <property type="entry name" value="L-CYSTINE TRANSPORT SYSTEM PERMEASE PROTEIN TCYL"/>
    <property type="match status" value="1"/>
</dbReference>
<feature type="transmembrane region" description="Helical" evidence="8">
    <location>
        <begin position="199"/>
        <end position="217"/>
    </location>
</feature>
<evidence type="ECO:0000313" key="10">
    <source>
        <dbReference type="EMBL" id="TCL60910.1"/>
    </source>
</evidence>
<keyword evidence="2 8" id="KW-0813">Transport</keyword>
<feature type="domain" description="ABC transmembrane type-1" evidence="9">
    <location>
        <begin position="17"/>
        <end position="218"/>
    </location>
</feature>
<dbReference type="CDD" id="cd06261">
    <property type="entry name" value="TM_PBP2"/>
    <property type="match status" value="1"/>
</dbReference>
<evidence type="ECO:0000256" key="2">
    <source>
        <dbReference type="ARBA" id="ARBA00022448"/>
    </source>
</evidence>
<evidence type="ECO:0000259" key="9">
    <source>
        <dbReference type="PROSITE" id="PS50928"/>
    </source>
</evidence>
<keyword evidence="7 8" id="KW-0472">Membrane</keyword>
<keyword evidence="6 8" id="KW-1133">Transmembrane helix</keyword>
<dbReference type="InterPro" id="IPR010065">
    <property type="entry name" value="AA_ABC_transptr_permease_3TM"/>
</dbReference>
<evidence type="ECO:0000256" key="5">
    <source>
        <dbReference type="ARBA" id="ARBA00022970"/>
    </source>
</evidence>
<reference evidence="10 11" key="1">
    <citation type="submission" date="2019-03" db="EMBL/GenBank/DDBJ databases">
        <title>Genomic Encyclopedia of Type Strains, Phase IV (KMG-IV): sequencing the most valuable type-strain genomes for metagenomic binning, comparative biology and taxonomic classification.</title>
        <authorList>
            <person name="Goeker M."/>
        </authorList>
    </citation>
    <scope>NUCLEOTIDE SEQUENCE [LARGE SCALE GENOMIC DNA]</scope>
    <source>
        <strain evidence="10 11">DSM 100556</strain>
    </source>
</reference>
<dbReference type="InterPro" id="IPR043429">
    <property type="entry name" value="ArtM/GltK/GlnP/TcyL/YhdX-like"/>
</dbReference>
<dbReference type="OrthoDB" id="9787841at2"/>